<name>A0A7G7GAY6_9BACT</name>
<evidence type="ECO:0008006" key="4">
    <source>
        <dbReference type="Google" id="ProtNLM"/>
    </source>
</evidence>
<proteinExistence type="predicted"/>
<dbReference type="Proteomes" id="UP000515237">
    <property type="component" value="Chromosome"/>
</dbReference>
<keyword evidence="3" id="KW-1185">Reference proteome</keyword>
<reference evidence="2 3" key="1">
    <citation type="journal article" date="2018" name="Int. J. Syst. Evol. Microbiol.">
        <title>Adhaeribacter swui sp. nov., isolated from wet mud.</title>
        <authorList>
            <person name="Kim D.U."/>
            <person name="Kim K.W."/>
            <person name="Kang M.S."/>
            <person name="Kim J.Y."/>
            <person name="Jang J.H."/>
            <person name="Kim M.K."/>
        </authorList>
    </citation>
    <scope>NUCLEOTIDE SEQUENCE [LARGE SCALE GENOMIC DNA]</scope>
    <source>
        <strain evidence="2 3">KCTC 52873</strain>
    </source>
</reference>
<evidence type="ECO:0000313" key="3">
    <source>
        <dbReference type="Proteomes" id="UP000515237"/>
    </source>
</evidence>
<keyword evidence="1" id="KW-0732">Signal</keyword>
<organism evidence="2 3">
    <name type="scientific">Adhaeribacter swui</name>
    <dbReference type="NCBI Taxonomy" id="2086471"/>
    <lineage>
        <taxon>Bacteria</taxon>
        <taxon>Pseudomonadati</taxon>
        <taxon>Bacteroidota</taxon>
        <taxon>Cytophagia</taxon>
        <taxon>Cytophagales</taxon>
        <taxon>Hymenobacteraceae</taxon>
        <taxon>Adhaeribacter</taxon>
    </lineage>
</organism>
<feature type="chain" id="PRO_5029007114" description="Lipocalin family protein" evidence="1">
    <location>
        <begin position="22"/>
        <end position="149"/>
    </location>
</feature>
<dbReference type="PROSITE" id="PS51257">
    <property type="entry name" value="PROKAR_LIPOPROTEIN"/>
    <property type="match status" value="1"/>
</dbReference>
<evidence type="ECO:0000313" key="2">
    <source>
        <dbReference type="EMBL" id="QNF34320.1"/>
    </source>
</evidence>
<dbReference type="RefSeq" id="WP_185270801.1">
    <property type="nucleotide sequence ID" value="NZ_CP055156.1"/>
</dbReference>
<accession>A0A7G7GAY6</accession>
<feature type="signal peptide" evidence="1">
    <location>
        <begin position="1"/>
        <end position="21"/>
    </location>
</feature>
<evidence type="ECO:0000256" key="1">
    <source>
        <dbReference type="SAM" id="SignalP"/>
    </source>
</evidence>
<dbReference type="AlphaFoldDB" id="A0A7G7GAY6"/>
<dbReference type="EMBL" id="CP055156">
    <property type="protein sequence ID" value="QNF34320.1"/>
    <property type="molecule type" value="Genomic_DNA"/>
</dbReference>
<protein>
    <recommendedName>
        <fullName evidence="4">Lipocalin family protein</fullName>
    </recommendedName>
</protein>
<sequence length="149" mass="17167">MLNVTKFTRLVIIFSMALALASCKKDSESAPNLWRSKIWKRGLIDKNPSTNPPGANVYYAVADCEKDDTFKFGSEGKLEWFRNNDHCGINETLKVTQTYTFNRKTKELFIDSDKYSDTYIVVEETNSQIKFYIPITRANGVENMIFLLQ</sequence>
<dbReference type="KEGG" id="aswu:HUW51_16915"/>
<gene>
    <name evidence="2" type="ORF">HUW51_16915</name>
</gene>